<evidence type="ECO:0008006" key="2">
    <source>
        <dbReference type="Google" id="ProtNLM"/>
    </source>
</evidence>
<dbReference type="InterPro" id="IPR028994">
    <property type="entry name" value="Integrin_alpha_N"/>
</dbReference>
<dbReference type="EMBL" id="BARW01022498">
    <property type="protein sequence ID" value="GAJ00047.1"/>
    <property type="molecule type" value="Genomic_DNA"/>
</dbReference>
<name>X1U8X3_9ZZZZ</name>
<reference evidence="1" key="1">
    <citation type="journal article" date="2014" name="Front. Microbiol.">
        <title>High frequency of phylogenetically diverse reductive dehalogenase-homologous genes in deep subseafloor sedimentary metagenomes.</title>
        <authorList>
            <person name="Kawai M."/>
            <person name="Futagami T."/>
            <person name="Toyoda A."/>
            <person name="Takaki Y."/>
            <person name="Nishi S."/>
            <person name="Hori S."/>
            <person name="Arai W."/>
            <person name="Tsubouchi T."/>
            <person name="Morono Y."/>
            <person name="Uchiyama I."/>
            <person name="Ito T."/>
            <person name="Fujiyama A."/>
            <person name="Inagaki F."/>
            <person name="Takami H."/>
        </authorList>
    </citation>
    <scope>NUCLEOTIDE SEQUENCE</scope>
    <source>
        <strain evidence="1">Expedition CK06-06</strain>
    </source>
</reference>
<gene>
    <name evidence="1" type="ORF">S12H4_37532</name>
</gene>
<comment type="caution">
    <text evidence="1">The sequence shown here is derived from an EMBL/GenBank/DDBJ whole genome shotgun (WGS) entry which is preliminary data.</text>
</comment>
<sequence>LYNPYEDVFITAAVHNLGISLWNGDLIVQVEDSSGNLTRIIDTIPITGFSSPYEDWHFMIPVEVNPAYAPIRDGVASVKIDFVHIFNQLGYEGTHLDTNSIRVIEFERYGILKQEKISRLYFHPDTQSVIIWKLDGFTGVDQSRYFIIYFDITENGPKPAPDSILPQDLIAFYQSGRWNTNPIRLIPSNGDGTFSPAIENDLFGAFLGTYPVALTIGDIDKDQTLDFISPMGYANLARLYLLPNVIDTSFNRRRISSHLFQKQDIIF</sequence>
<evidence type="ECO:0000313" key="1">
    <source>
        <dbReference type="EMBL" id="GAJ00047.1"/>
    </source>
</evidence>
<feature type="non-terminal residue" evidence="1">
    <location>
        <position position="267"/>
    </location>
</feature>
<protein>
    <recommendedName>
        <fullName evidence="2">VCBS repeat-containing protein</fullName>
    </recommendedName>
</protein>
<organism evidence="1">
    <name type="scientific">marine sediment metagenome</name>
    <dbReference type="NCBI Taxonomy" id="412755"/>
    <lineage>
        <taxon>unclassified sequences</taxon>
        <taxon>metagenomes</taxon>
        <taxon>ecological metagenomes</taxon>
    </lineage>
</organism>
<proteinExistence type="predicted"/>
<accession>X1U8X3</accession>
<feature type="non-terminal residue" evidence="1">
    <location>
        <position position="1"/>
    </location>
</feature>
<dbReference type="AlphaFoldDB" id="X1U8X3"/>
<dbReference type="SUPFAM" id="SSF69318">
    <property type="entry name" value="Integrin alpha N-terminal domain"/>
    <property type="match status" value="1"/>
</dbReference>